<feature type="domain" description="Integrase DNA-binding" evidence="1">
    <location>
        <begin position="2"/>
        <end position="48"/>
    </location>
</feature>
<accession>A0A930YB08</accession>
<gene>
    <name evidence="2" type="ORF">INT80_15390</name>
</gene>
<dbReference type="Gene3D" id="3.30.160.390">
    <property type="entry name" value="Integrase, DNA-binding domain"/>
    <property type="match status" value="1"/>
</dbReference>
<dbReference type="InterPro" id="IPR025166">
    <property type="entry name" value="Integrase_DNA_bind_dom"/>
</dbReference>
<proteinExistence type="predicted"/>
<comment type="caution">
    <text evidence="2">The sequence shown here is derived from an EMBL/GenBank/DDBJ whole genome shotgun (WGS) entry which is preliminary data.</text>
</comment>
<reference evidence="2" key="1">
    <citation type="submission" date="2020-11" db="EMBL/GenBank/DDBJ databases">
        <title>Gallibacterium anatis 1637, full genome, WGS.</title>
        <authorList>
            <person name="Laishevtcev A.I."/>
            <person name="Yakimova E.A."/>
            <person name="Petkovich D."/>
            <person name="Stepanova T.V."/>
            <person name="Kalendr R.S."/>
            <person name="Rubalsky E.O."/>
            <person name="Zulkarneev E.R."/>
            <person name="Aleshkin A.V."/>
        </authorList>
    </citation>
    <scope>NUCLEOTIDE SEQUENCE</scope>
    <source>
        <strain evidence="2">1637</strain>
    </source>
</reference>
<dbReference type="EMBL" id="JADION010000060">
    <property type="protein sequence ID" value="MBF4103163.1"/>
    <property type="molecule type" value="Genomic_DNA"/>
</dbReference>
<protein>
    <submittedName>
        <fullName evidence="2">DUF4102 domain-containing protein</fullName>
    </submittedName>
</protein>
<dbReference type="Pfam" id="PF13356">
    <property type="entry name" value="Arm-DNA-bind_3"/>
    <property type="match status" value="1"/>
</dbReference>
<dbReference type="AlphaFoldDB" id="A0A930YB08"/>
<dbReference type="InterPro" id="IPR038488">
    <property type="entry name" value="Integrase_DNA-bd_sf"/>
</dbReference>
<sequence>MLTDSKLKALKPKDKLYKVTDSDGMYVAVRPSGRIVFRFDYRAVGGKQSR</sequence>
<name>A0A930YB08_9PAST</name>
<evidence type="ECO:0000259" key="1">
    <source>
        <dbReference type="Pfam" id="PF13356"/>
    </source>
</evidence>
<organism evidence="2">
    <name type="scientific">Gallibacterium anatis</name>
    <dbReference type="NCBI Taxonomy" id="750"/>
    <lineage>
        <taxon>Bacteria</taxon>
        <taxon>Pseudomonadati</taxon>
        <taxon>Pseudomonadota</taxon>
        <taxon>Gammaproteobacteria</taxon>
        <taxon>Pasteurellales</taxon>
        <taxon>Pasteurellaceae</taxon>
        <taxon>Gallibacterium</taxon>
    </lineage>
</organism>
<evidence type="ECO:0000313" key="2">
    <source>
        <dbReference type="EMBL" id="MBF4103163.1"/>
    </source>
</evidence>